<dbReference type="NCBIfam" id="NF006087">
    <property type="entry name" value="PRK08236.1"/>
    <property type="match status" value="1"/>
</dbReference>
<dbReference type="InterPro" id="IPR035994">
    <property type="entry name" value="Nucleoside_phosphorylase_sf"/>
</dbReference>
<evidence type="ECO:0000256" key="2">
    <source>
        <dbReference type="NCBIfam" id="TIGR03664"/>
    </source>
</evidence>
<sequence length="215" mass="22045">MYEFLLAAAVEAEREALQQRAHGLTVIVTGAGPAAAATGAAWVLATEPYELALSVGIGGGFAPRAPIGSVAVSTRVVAADLGADSPDGFLPVEELGFAPRVEQPDERWSKRIATALSEAGLNVVTGTVLTVSTATGTAARTEELARRHPDAVAEAMEGFGVASAATMAELPFVEIRAISNTVGPRDREAWRIGAALEALTTVGQTLSALQAPDVA</sequence>
<dbReference type="NCBIfam" id="TIGR03664">
    <property type="entry name" value="fut_nucase"/>
    <property type="match status" value="1"/>
</dbReference>
<accession>A0ABN2TMB7</accession>
<dbReference type="CDD" id="cd17766">
    <property type="entry name" value="futalosine_nucleosidase_MqnB"/>
    <property type="match status" value="1"/>
</dbReference>
<evidence type="ECO:0000313" key="4">
    <source>
        <dbReference type="EMBL" id="GAA2013674.1"/>
    </source>
</evidence>
<dbReference type="PANTHER" id="PTHR46832:SF2">
    <property type="entry name" value="FUTALOSINE HYDROLASE"/>
    <property type="match status" value="1"/>
</dbReference>
<dbReference type="Proteomes" id="UP001500751">
    <property type="component" value="Unassembled WGS sequence"/>
</dbReference>
<organism evidence="4 5">
    <name type="scientific">Catenulispora yoronensis</name>
    <dbReference type="NCBI Taxonomy" id="450799"/>
    <lineage>
        <taxon>Bacteria</taxon>
        <taxon>Bacillati</taxon>
        <taxon>Actinomycetota</taxon>
        <taxon>Actinomycetes</taxon>
        <taxon>Catenulisporales</taxon>
        <taxon>Catenulisporaceae</taxon>
        <taxon>Catenulispora</taxon>
    </lineage>
</organism>
<dbReference type="InterPro" id="IPR019963">
    <property type="entry name" value="FL_hydrolase_MqnB"/>
</dbReference>
<dbReference type="RefSeq" id="WP_344663863.1">
    <property type="nucleotide sequence ID" value="NZ_BAAAQN010000002.1"/>
</dbReference>
<keyword evidence="1" id="KW-0378">Hydrolase</keyword>
<name>A0ABN2TMB7_9ACTN</name>
<dbReference type="Gene3D" id="3.40.50.1580">
    <property type="entry name" value="Nucleoside phosphorylase domain"/>
    <property type="match status" value="1"/>
</dbReference>
<evidence type="ECO:0000313" key="5">
    <source>
        <dbReference type="Proteomes" id="UP001500751"/>
    </source>
</evidence>
<dbReference type="EC" id="3.2.2.26" evidence="1 2"/>
<gene>
    <name evidence="1" type="primary">mqnB</name>
    <name evidence="4" type="ORF">GCM10009839_05590</name>
</gene>
<dbReference type="SUPFAM" id="SSF53167">
    <property type="entry name" value="Purine and uridine phosphorylases"/>
    <property type="match status" value="1"/>
</dbReference>
<evidence type="ECO:0000256" key="1">
    <source>
        <dbReference type="HAMAP-Rule" id="MF_00991"/>
    </source>
</evidence>
<dbReference type="Pfam" id="PF01048">
    <property type="entry name" value="PNP_UDP_1"/>
    <property type="match status" value="1"/>
</dbReference>
<keyword evidence="1" id="KW-0474">Menaquinone biosynthesis</keyword>
<proteinExistence type="inferred from homology"/>
<comment type="caution">
    <text evidence="4">The sequence shown here is derived from an EMBL/GenBank/DDBJ whole genome shotgun (WGS) entry which is preliminary data.</text>
</comment>
<evidence type="ECO:0000259" key="3">
    <source>
        <dbReference type="Pfam" id="PF01048"/>
    </source>
</evidence>
<reference evidence="4 5" key="1">
    <citation type="journal article" date="2019" name="Int. J. Syst. Evol. Microbiol.">
        <title>The Global Catalogue of Microorganisms (GCM) 10K type strain sequencing project: providing services to taxonomists for standard genome sequencing and annotation.</title>
        <authorList>
            <consortium name="The Broad Institute Genomics Platform"/>
            <consortium name="The Broad Institute Genome Sequencing Center for Infectious Disease"/>
            <person name="Wu L."/>
            <person name="Ma J."/>
        </authorList>
    </citation>
    <scope>NUCLEOTIDE SEQUENCE [LARGE SCALE GENOMIC DNA]</scope>
    <source>
        <strain evidence="4 5">JCM 16014</strain>
    </source>
</reference>
<dbReference type="HAMAP" id="MF_00991">
    <property type="entry name" value="MqnB"/>
    <property type="match status" value="1"/>
</dbReference>
<feature type="domain" description="Nucleoside phosphorylase" evidence="3">
    <location>
        <begin position="24"/>
        <end position="205"/>
    </location>
</feature>
<dbReference type="InterPro" id="IPR000845">
    <property type="entry name" value="Nucleoside_phosphorylase_d"/>
</dbReference>
<comment type="catalytic activity">
    <reaction evidence="1">
        <text>futalosine + H2O = dehypoxanthine futalosine + hypoxanthine</text>
        <dbReference type="Rhea" id="RHEA:25904"/>
        <dbReference type="ChEBI" id="CHEBI:15377"/>
        <dbReference type="ChEBI" id="CHEBI:17368"/>
        <dbReference type="ChEBI" id="CHEBI:58863"/>
        <dbReference type="ChEBI" id="CHEBI:58864"/>
        <dbReference type="EC" id="3.2.2.26"/>
    </reaction>
</comment>
<comment type="pathway">
    <text evidence="1">Quinol/quinone metabolism; menaquinone biosynthesis.</text>
</comment>
<protein>
    <recommendedName>
        <fullName evidence="1 2">Futalosine hydrolase</fullName>
        <shortName evidence="1">FL hydrolase</shortName>
        <ecNumber evidence="1 2">3.2.2.26</ecNumber>
    </recommendedName>
    <alternativeName>
        <fullName evidence="1">Futalosine nucleosidase</fullName>
    </alternativeName>
    <alternativeName>
        <fullName evidence="1">Menaquinone biosynthetic enzyme MqnB</fullName>
    </alternativeName>
</protein>
<dbReference type="PANTHER" id="PTHR46832">
    <property type="entry name" value="5'-METHYLTHIOADENOSINE/S-ADENOSYLHOMOCYSTEINE NUCLEOSIDASE"/>
    <property type="match status" value="1"/>
</dbReference>
<dbReference type="EMBL" id="BAAAQN010000002">
    <property type="protein sequence ID" value="GAA2013674.1"/>
    <property type="molecule type" value="Genomic_DNA"/>
</dbReference>
<comment type="function">
    <text evidence="1">Catalyzes the hydrolysis of futalosine (FL) to dehypoxanthine futalosine (DHFL) and hypoxanthine, a step in the biosynthesis of menaquinone (MK, vitamin K2).</text>
</comment>
<comment type="similarity">
    <text evidence="1">Belongs to the PNP/UDP phosphorylase family. Futalosine hydrolase subfamily.</text>
</comment>
<keyword evidence="5" id="KW-1185">Reference proteome</keyword>